<keyword evidence="3" id="KW-1185">Reference proteome</keyword>
<keyword evidence="1" id="KW-1133">Transmembrane helix</keyword>
<dbReference type="Proteomes" id="UP000555552">
    <property type="component" value="Unassembled WGS sequence"/>
</dbReference>
<evidence type="ECO:0000313" key="2">
    <source>
        <dbReference type="EMBL" id="NNH24383.1"/>
    </source>
</evidence>
<accession>A0A849BSI4</accession>
<feature type="transmembrane region" description="Helical" evidence="1">
    <location>
        <begin position="43"/>
        <end position="64"/>
    </location>
</feature>
<evidence type="ECO:0000256" key="1">
    <source>
        <dbReference type="SAM" id="Phobius"/>
    </source>
</evidence>
<dbReference type="RefSeq" id="WP_171204135.1">
    <property type="nucleotide sequence ID" value="NZ_BAAANP010000024.1"/>
</dbReference>
<reference evidence="2 3" key="1">
    <citation type="submission" date="2020-05" db="EMBL/GenBank/DDBJ databases">
        <title>MicrobeNet Type strains.</title>
        <authorList>
            <person name="Nicholson A.C."/>
        </authorList>
    </citation>
    <scope>NUCLEOTIDE SEQUENCE [LARGE SCALE GENOMIC DNA]</scope>
    <source>
        <strain evidence="2 3">JCM 14547</strain>
    </source>
</reference>
<sequence length="84" mass="9120">MAPLTTARSLVLRLAVVLQLSLRRLLAPRLEVLRAQPQRGASAIEWVLITAVVVVIVGVVAFVIRDLVVDRAEEIEGTINIPNG</sequence>
<name>A0A849BSI4_9ACTN</name>
<evidence type="ECO:0000313" key="3">
    <source>
        <dbReference type="Proteomes" id="UP000555552"/>
    </source>
</evidence>
<keyword evidence="1" id="KW-0812">Transmembrane</keyword>
<dbReference type="AlphaFoldDB" id="A0A849BSI4"/>
<proteinExistence type="predicted"/>
<protein>
    <submittedName>
        <fullName evidence="2">Uncharacterized protein</fullName>
    </submittedName>
</protein>
<organism evidence="2 3">
    <name type="scientific">Pseudokineococcus marinus</name>
    <dbReference type="NCBI Taxonomy" id="351215"/>
    <lineage>
        <taxon>Bacteria</taxon>
        <taxon>Bacillati</taxon>
        <taxon>Actinomycetota</taxon>
        <taxon>Actinomycetes</taxon>
        <taxon>Kineosporiales</taxon>
        <taxon>Kineosporiaceae</taxon>
        <taxon>Pseudokineococcus</taxon>
    </lineage>
</organism>
<dbReference type="EMBL" id="JABEMA010000338">
    <property type="protein sequence ID" value="NNH24383.1"/>
    <property type="molecule type" value="Genomic_DNA"/>
</dbReference>
<gene>
    <name evidence="2" type="ORF">HLB09_15065</name>
</gene>
<comment type="caution">
    <text evidence="2">The sequence shown here is derived from an EMBL/GenBank/DDBJ whole genome shotgun (WGS) entry which is preliminary data.</text>
</comment>
<keyword evidence="1" id="KW-0472">Membrane</keyword>